<dbReference type="Proteomes" id="UP000326364">
    <property type="component" value="Unassembled WGS sequence"/>
</dbReference>
<reference evidence="3 4" key="1">
    <citation type="submission" date="2019-09" db="EMBL/GenBank/DDBJ databases">
        <authorList>
            <person name="Feng G."/>
        </authorList>
    </citation>
    <scope>NUCLEOTIDE SEQUENCE [LARGE SCALE GENOMIC DNA]</scope>
    <source>
        <strain evidence="2 3">KACC 19283</strain>
        <strain evidence="1 4">KACC 19284</strain>
    </source>
</reference>
<gene>
    <name evidence="2" type="ORF">F4U95_11530</name>
    <name evidence="1" type="ORF">F4U96_11585</name>
</gene>
<evidence type="ECO:0000313" key="2">
    <source>
        <dbReference type="EMBL" id="KAA9029842.1"/>
    </source>
</evidence>
<keyword evidence="4" id="KW-1185">Reference proteome</keyword>
<evidence type="ECO:0000313" key="3">
    <source>
        <dbReference type="Proteomes" id="UP000325933"/>
    </source>
</evidence>
<dbReference type="EMBL" id="VYQB01000007">
    <property type="protein sequence ID" value="KAA9016863.1"/>
    <property type="molecule type" value="Genomic_DNA"/>
</dbReference>
<accession>A0A5J5I422</accession>
<dbReference type="Proteomes" id="UP000325933">
    <property type="component" value="Unassembled WGS sequence"/>
</dbReference>
<protein>
    <recommendedName>
        <fullName evidence="5">Tetratricopeptide repeat protein</fullName>
    </recommendedName>
</protein>
<evidence type="ECO:0000313" key="1">
    <source>
        <dbReference type="EMBL" id="KAA9016863.1"/>
    </source>
</evidence>
<dbReference type="InterPro" id="IPR011990">
    <property type="entry name" value="TPR-like_helical_dom_sf"/>
</dbReference>
<evidence type="ECO:0000313" key="4">
    <source>
        <dbReference type="Proteomes" id="UP000326364"/>
    </source>
</evidence>
<comment type="caution">
    <text evidence="2">The sequence shown here is derived from an EMBL/GenBank/DDBJ whole genome shotgun (WGS) entry which is preliminary data.</text>
</comment>
<dbReference type="SUPFAM" id="SSF48452">
    <property type="entry name" value="TPR-like"/>
    <property type="match status" value="1"/>
</dbReference>
<proteinExistence type="predicted"/>
<dbReference type="EMBL" id="VYQA01000007">
    <property type="protein sequence ID" value="KAA9029842.1"/>
    <property type="molecule type" value="Genomic_DNA"/>
</dbReference>
<organism evidence="2 3">
    <name type="scientific">Sphingobium limneticum</name>
    <dbReference type="NCBI Taxonomy" id="1007511"/>
    <lineage>
        <taxon>Bacteria</taxon>
        <taxon>Pseudomonadati</taxon>
        <taxon>Pseudomonadota</taxon>
        <taxon>Alphaproteobacteria</taxon>
        <taxon>Sphingomonadales</taxon>
        <taxon>Sphingomonadaceae</taxon>
        <taxon>Sphingobium</taxon>
    </lineage>
</organism>
<name>A0A5J5I422_9SPHN</name>
<dbReference type="AlphaFoldDB" id="A0A5J5I422"/>
<sequence>MVIGHRAEQELAACLARSCPPAQDVEASLDASVEAFADGRYGDAQRTLRNSIRRNRNHAADMPGPVSSLYATLATVAEHFGDNELWLSSSRNNVSVLREHLGETHEATLVQELTFADSMVGLGMTVSAAALYQKAQQKAAQSGNRRLAAGAAFRRAWLAQLSRHDREAAQMADEAVRLAGDDNKAMLDMRDILRARIAIRHGDDGAVDALAARLQRSATASPKLLFAPPVDDMNMGFLRIGTGSSLDYGIHFADVGYWIRPDGRTTGAEVLRTSGLGQWSRSILRQVGQRRYVPLDLGSNHPGIYRIDRFTIRGKLGFAAGSRIRQRIGNLTVHVIDLTETDEMTAAHHASTQETIATSAN</sequence>
<evidence type="ECO:0008006" key="5">
    <source>
        <dbReference type="Google" id="ProtNLM"/>
    </source>
</evidence>